<dbReference type="EMBL" id="CAJVPW010001993">
    <property type="protein sequence ID" value="CAG8496683.1"/>
    <property type="molecule type" value="Genomic_DNA"/>
</dbReference>
<dbReference type="Proteomes" id="UP000789366">
    <property type="component" value="Unassembled WGS sequence"/>
</dbReference>
<gene>
    <name evidence="1" type="ORF">SPELUC_LOCUS2812</name>
</gene>
<evidence type="ECO:0000313" key="1">
    <source>
        <dbReference type="EMBL" id="CAG8496683.1"/>
    </source>
</evidence>
<reference evidence="1" key="1">
    <citation type="submission" date="2021-06" db="EMBL/GenBank/DDBJ databases">
        <authorList>
            <person name="Kallberg Y."/>
            <person name="Tangrot J."/>
            <person name="Rosling A."/>
        </authorList>
    </citation>
    <scope>NUCLEOTIDE SEQUENCE</scope>
    <source>
        <strain evidence="1">28 12/20/2015</strain>
    </source>
</reference>
<accession>A0ACA9KX63</accession>
<proteinExistence type="predicted"/>
<comment type="caution">
    <text evidence="1">The sequence shown here is derived from an EMBL/GenBank/DDBJ whole genome shotgun (WGS) entry which is preliminary data.</text>
</comment>
<feature type="non-terminal residue" evidence="1">
    <location>
        <position position="1"/>
    </location>
</feature>
<sequence>QVINKHKITSLEARHPNTSDILVRAFVPKSGRRKRDRHQVEIDYTNSGKLEKLGPRKKRRMELDRENCVIASGDIGTTNIDEIVPFNNSTQSGDVYETPSSDSEPNNNCPQGEEKLGTNEDNFEPPENFVKIIPEGARTITPPTSHDTSSFEEGSQVQTLQRSTQNVEVDVNNSNLSSYKEAAEQTFSKDNPYIDRVNTVVVNKTTKEDGNDSIAEDCLSQSEESNLEDLIEAEKKTYDNRLSEAINTQENQNDELMQEANSVEKSDSEPDWQPLRAAAR</sequence>
<name>A0ACA9KX63_9GLOM</name>
<keyword evidence="2" id="KW-1185">Reference proteome</keyword>
<organism evidence="1 2">
    <name type="scientific">Cetraspora pellucida</name>
    <dbReference type="NCBI Taxonomy" id="1433469"/>
    <lineage>
        <taxon>Eukaryota</taxon>
        <taxon>Fungi</taxon>
        <taxon>Fungi incertae sedis</taxon>
        <taxon>Mucoromycota</taxon>
        <taxon>Glomeromycotina</taxon>
        <taxon>Glomeromycetes</taxon>
        <taxon>Diversisporales</taxon>
        <taxon>Gigasporaceae</taxon>
        <taxon>Cetraspora</taxon>
    </lineage>
</organism>
<protein>
    <submittedName>
        <fullName evidence="1">964_t:CDS:1</fullName>
    </submittedName>
</protein>
<evidence type="ECO:0000313" key="2">
    <source>
        <dbReference type="Proteomes" id="UP000789366"/>
    </source>
</evidence>